<dbReference type="RefSeq" id="WP_039105082.1">
    <property type="nucleotide sequence ID" value="NZ_CP009056.1"/>
</dbReference>
<evidence type="ECO:0000256" key="1">
    <source>
        <dbReference type="ARBA" id="ARBA00022737"/>
    </source>
</evidence>
<keyword evidence="3" id="KW-0808">Transferase</keyword>
<dbReference type="PANTHER" id="PTHR10937:SF17">
    <property type="entry name" value="GLUCOSAMINE-FRUCTOSE-6-PHOSPHATE AMINOTRANSFERASE"/>
    <property type="match status" value="1"/>
</dbReference>
<dbReference type="Pfam" id="PF01380">
    <property type="entry name" value="SIS"/>
    <property type="match status" value="1"/>
</dbReference>
<accession>A0A0A7S7T4</accession>
<keyword evidence="3" id="KW-0413">Isomerase</keyword>
<dbReference type="GO" id="GO:0006002">
    <property type="term" value="P:fructose 6-phosphate metabolic process"/>
    <property type="evidence" value="ECO:0007669"/>
    <property type="project" value="TreeGrafter"/>
</dbReference>
<reference evidence="3 4" key="1">
    <citation type="journal article" date="2014" name="Appl. Environ. Microbiol.">
        <title>Gut symbionts from distinct hosts exhibit genotoxic activity via divergent colibactin biosynthetic pathways.</title>
        <authorList>
            <person name="Engel P."/>
            <person name="Vizcaino M.I."/>
            <person name="Crawford J.M."/>
        </authorList>
    </citation>
    <scope>NUCLEOTIDE SEQUENCE [LARGE SCALE GENOMIC DNA]</scope>
    <source>
        <strain evidence="3 4">PEB0191</strain>
    </source>
</reference>
<keyword evidence="1" id="KW-0677">Repeat</keyword>
<dbReference type="Gene3D" id="3.40.50.10490">
    <property type="entry name" value="Glucose-6-phosphate isomerase like protein, domain 1"/>
    <property type="match status" value="2"/>
</dbReference>
<dbReference type="GO" id="GO:0004360">
    <property type="term" value="F:glutamine-fructose-6-phosphate transaminase (isomerizing) activity"/>
    <property type="evidence" value="ECO:0007669"/>
    <property type="project" value="TreeGrafter"/>
</dbReference>
<dbReference type="InterPro" id="IPR035490">
    <property type="entry name" value="GlmS/FrlB_SIS"/>
</dbReference>
<dbReference type="InterPro" id="IPR035466">
    <property type="entry name" value="GlmS/AgaS_SIS"/>
</dbReference>
<dbReference type="GO" id="GO:0006487">
    <property type="term" value="P:protein N-linked glycosylation"/>
    <property type="evidence" value="ECO:0007669"/>
    <property type="project" value="TreeGrafter"/>
</dbReference>
<dbReference type="EMBL" id="CP009056">
    <property type="protein sequence ID" value="AJA45341.1"/>
    <property type="molecule type" value="Genomic_DNA"/>
</dbReference>
<keyword evidence="4" id="KW-1185">Reference proteome</keyword>
<dbReference type="CDD" id="cd05009">
    <property type="entry name" value="SIS_GlmS_GlmD_2"/>
    <property type="match status" value="1"/>
</dbReference>
<dbReference type="CDD" id="cd05008">
    <property type="entry name" value="SIS_GlmS_GlmD_1"/>
    <property type="match status" value="1"/>
</dbReference>
<evidence type="ECO:0000313" key="4">
    <source>
        <dbReference type="Proteomes" id="UP000030901"/>
    </source>
</evidence>
<dbReference type="GO" id="GO:0016853">
    <property type="term" value="F:isomerase activity"/>
    <property type="evidence" value="ECO:0007669"/>
    <property type="project" value="UniProtKB-KW"/>
</dbReference>
<feature type="domain" description="SIS" evidence="2">
    <location>
        <begin position="33"/>
        <end position="174"/>
    </location>
</feature>
<dbReference type="InterPro" id="IPR046348">
    <property type="entry name" value="SIS_dom_sf"/>
</dbReference>
<dbReference type="SUPFAM" id="SSF53697">
    <property type="entry name" value="SIS domain"/>
    <property type="match status" value="1"/>
</dbReference>
<organism evidence="3 4">
    <name type="scientific">Frischella perrara</name>
    <dbReference type="NCBI Taxonomy" id="1267021"/>
    <lineage>
        <taxon>Bacteria</taxon>
        <taxon>Pseudomonadati</taxon>
        <taxon>Pseudomonadota</taxon>
        <taxon>Gammaproteobacteria</taxon>
        <taxon>Orbales</taxon>
        <taxon>Orbaceae</taxon>
        <taxon>Frischella</taxon>
    </lineage>
</organism>
<sequence>MENNTHTMMTYINQEPSLFTKILNEYQIKLKPFIDFCQHHDIKRCLILATGSSFNAALCAKYCFENKSNIIVEIKEPFNFNYYEKLDQQVDLVIAISQSGKSASTIEALDKIKAANIPIFALTANLESPICSKADYILDINCGIETVGFVTKGFLMTVLNLELMALIIAKHNQAITLAEYNELIAQLSQIGEKIPQVIEQSLAFFNQHQISMANSPRFIAIGYGALYGVTKEFETKFTETVRLPSTGYELEAYMHGPYLEANRQHCLFFIEDCHHDNGQYERSLRLKNYMASYVGQVYTLSIGDVAQPNINTLNINMKLDHHFTPLLTVIPIQILAYHIAGAKNIDLSIRIFDDFDKVLKSKI</sequence>
<dbReference type="PROSITE" id="PS51464">
    <property type="entry name" value="SIS"/>
    <property type="match status" value="1"/>
</dbReference>
<evidence type="ECO:0000313" key="3">
    <source>
        <dbReference type="EMBL" id="AJA45341.1"/>
    </source>
</evidence>
<name>A0A0A7S7T4_FRIPE</name>
<proteinExistence type="predicted"/>
<protein>
    <submittedName>
        <fullName evidence="3">Glucosamine 6-phosphate synthetase with amidotransferase and isomerase domains</fullName>
    </submittedName>
</protein>
<dbReference type="GO" id="GO:0006047">
    <property type="term" value="P:UDP-N-acetylglucosamine metabolic process"/>
    <property type="evidence" value="ECO:0007669"/>
    <property type="project" value="TreeGrafter"/>
</dbReference>
<dbReference type="AlphaFoldDB" id="A0A0A7S7T4"/>
<gene>
    <name evidence="3" type="ORF">FPB0191_01525</name>
</gene>
<dbReference type="InterPro" id="IPR001347">
    <property type="entry name" value="SIS_dom"/>
</dbReference>
<dbReference type="PANTHER" id="PTHR10937">
    <property type="entry name" value="GLUCOSAMINE--FRUCTOSE-6-PHOSPHATE AMINOTRANSFERASE, ISOMERIZING"/>
    <property type="match status" value="1"/>
</dbReference>
<dbReference type="HOGENOM" id="CLU_012520_1_1_6"/>
<dbReference type="Proteomes" id="UP000030901">
    <property type="component" value="Chromosome"/>
</dbReference>
<dbReference type="STRING" id="1267021.FPB0191_01525"/>
<dbReference type="KEGG" id="fpp:FPB0191_01525"/>
<evidence type="ECO:0000259" key="2">
    <source>
        <dbReference type="PROSITE" id="PS51464"/>
    </source>
</evidence>
<dbReference type="GO" id="GO:0097367">
    <property type="term" value="F:carbohydrate derivative binding"/>
    <property type="evidence" value="ECO:0007669"/>
    <property type="project" value="InterPro"/>
</dbReference>